<keyword evidence="7" id="KW-0694">RNA-binding</keyword>
<dbReference type="SUPFAM" id="SSF50447">
    <property type="entry name" value="Translation proteins"/>
    <property type="match status" value="1"/>
</dbReference>
<evidence type="ECO:0000313" key="11">
    <source>
        <dbReference type="Proteomes" id="UP001050691"/>
    </source>
</evidence>
<evidence type="ECO:0000256" key="3">
    <source>
        <dbReference type="ARBA" id="ARBA00021438"/>
    </source>
</evidence>
<evidence type="ECO:0000256" key="8">
    <source>
        <dbReference type="ARBA" id="ARBA00023242"/>
    </source>
</evidence>
<gene>
    <name evidence="10" type="ORF">Clacol_006937</name>
</gene>
<dbReference type="GO" id="GO:0005732">
    <property type="term" value="C:sno(s)RNA-containing ribonucleoprotein complex"/>
    <property type="evidence" value="ECO:0007669"/>
    <property type="project" value="InterPro"/>
</dbReference>
<dbReference type="Pfam" id="PF04410">
    <property type="entry name" value="Gar1"/>
    <property type="match status" value="1"/>
</dbReference>
<keyword evidence="4" id="KW-0690">Ribosome biogenesis</keyword>
<dbReference type="PANTHER" id="PTHR31633:SF1">
    <property type="entry name" value="H_ACA RIBONUCLEOPROTEIN COMPLEX NON-CORE SUBUNIT NAF1"/>
    <property type="match status" value="1"/>
</dbReference>
<dbReference type="EMBL" id="BPWL01000007">
    <property type="protein sequence ID" value="GJJ12693.1"/>
    <property type="molecule type" value="Genomic_DNA"/>
</dbReference>
<feature type="region of interest" description="Disordered" evidence="9">
    <location>
        <begin position="305"/>
        <end position="393"/>
    </location>
</feature>
<evidence type="ECO:0000256" key="5">
    <source>
        <dbReference type="ARBA" id="ARBA00022552"/>
    </source>
</evidence>
<dbReference type="Gene3D" id="2.40.10.230">
    <property type="entry name" value="Probable tRNA pseudouridine synthase domain"/>
    <property type="match status" value="1"/>
</dbReference>
<comment type="similarity">
    <text evidence="2">Belongs to the NAF1 family.</text>
</comment>
<dbReference type="GO" id="GO:0003723">
    <property type="term" value="F:RNA binding"/>
    <property type="evidence" value="ECO:0007669"/>
    <property type="project" value="UniProtKB-KW"/>
</dbReference>
<evidence type="ECO:0000256" key="1">
    <source>
        <dbReference type="ARBA" id="ARBA00004123"/>
    </source>
</evidence>
<feature type="compositionally biased region" description="Polar residues" evidence="9">
    <location>
        <begin position="373"/>
        <end position="393"/>
    </location>
</feature>
<dbReference type="InterPro" id="IPR007504">
    <property type="entry name" value="H/ACA_rnp_Gar1/Naf1"/>
</dbReference>
<dbReference type="InterPro" id="IPR038664">
    <property type="entry name" value="Gar1/Naf1_Cbf5-bd_sf"/>
</dbReference>
<evidence type="ECO:0000256" key="9">
    <source>
        <dbReference type="SAM" id="MobiDB-lite"/>
    </source>
</evidence>
<dbReference type="GO" id="GO:0005634">
    <property type="term" value="C:nucleus"/>
    <property type="evidence" value="ECO:0007669"/>
    <property type="project" value="UniProtKB-SubCell"/>
</dbReference>
<dbReference type="InterPro" id="IPR040309">
    <property type="entry name" value="Naf1"/>
</dbReference>
<comment type="subcellular location">
    <subcellularLocation>
        <location evidence="1">Nucleus</location>
    </subcellularLocation>
</comment>
<protein>
    <recommendedName>
        <fullName evidence="3">H/ACA ribonucleoprotein complex non-core subunit NAF1</fullName>
    </recommendedName>
</protein>
<evidence type="ECO:0000313" key="10">
    <source>
        <dbReference type="EMBL" id="GJJ12693.1"/>
    </source>
</evidence>
<organism evidence="10 11">
    <name type="scientific">Clathrus columnatus</name>
    <dbReference type="NCBI Taxonomy" id="1419009"/>
    <lineage>
        <taxon>Eukaryota</taxon>
        <taxon>Fungi</taxon>
        <taxon>Dikarya</taxon>
        <taxon>Basidiomycota</taxon>
        <taxon>Agaricomycotina</taxon>
        <taxon>Agaricomycetes</taxon>
        <taxon>Phallomycetidae</taxon>
        <taxon>Phallales</taxon>
        <taxon>Clathraceae</taxon>
        <taxon>Clathrus</taxon>
    </lineage>
</organism>
<keyword evidence="8" id="KW-0539">Nucleus</keyword>
<sequence length="528" mass="57646">MTDSDGFKLPSLISQDIALIMSYIDPPTPLITGPGTSDAKVSKQEEDDINSSGPEDEAEEVENELLKGEGIEVTGEANGTIKKNVDSSISDSSDSSDSDSAEDEDGGKNENQAPGFKRQRRNPDLIEVDLDEDGPSVPNDYVPTTHEIPLISIPIPPLPDSSTLPDEPLELVGEIATILSDTIIVRGGGGSASGYTTAKERRDAVLDEGSLLLLDDRTSLGYVWETFGPTHLPHYIVRIPRRAKTPEVVNGAETDQTIEAANNNALLDKATLFRPIYHMRSMSKFVFTETLSKLKGSDASNIHDEELPEHEQEFSDDEAEATFKRSRRKGSRAPSVSRSSSQYHDSYNESPGPDYADDAGSLYGDSPYDIEGSNPSFQNQNQDNPTGASTSRGLQTFPTAAVHQNPELQRALQNARMSRKRRPSQVGMPSRSFSYEEYDPRMPRPPSPTSFAIAQATGQWPNGIPFTYGLNAPAPYAQPNGYNYFPPVIHTPDATPHINPHFIPPFSLPSNTDHHPGTYTQNDASMEG</sequence>
<dbReference type="GO" id="GO:0006364">
    <property type="term" value="P:rRNA processing"/>
    <property type="evidence" value="ECO:0007669"/>
    <property type="project" value="UniProtKB-KW"/>
</dbReference>
<feature type="compositionally biased region" description="Low complexity" evidence="9">
    <location>
        <begin position="332"/>
        <end position="341"/>
    </location>
</feature>
<dbReference type="GO" id="GO:0001522">
    <property type="term" value="P:pseudouridine synthesis"/>
    <property type="evidence" value="ECO:0007669"/>
    <property type="project" value="InterPro"/>
</dbReference>
<reference evidence="10" key="1">
    <citation type="submission" date="2021-10" db="EMBL/GenBank/DDBJ databases">
        <title>De novo Genome Assembly of Clathrus columnatus (Basidiomycota, Fungi) Using Illumina and Nanopore Sequence Data.</title>
        <authorList>
            <person name="Ogiso-Tanaka E."/>
            <person name="Itagaki H."/>
            <person name="Hosoya T."/>
            <person name="Hosaka K."/>
        </authorList>
    </citation>
    <scope>NUCLEOTIDE SEQUENCE</scope>
    <source>
        <strain evidence="10">MO-923</strain>
    </source>
</reference>
<proteinExistence type="inferred from homology"/>
<dbReference type="Proteomes" id="UP001050691">
    <property type="component" value="Unassembled WGS sequence"/>
</dbReference>
<keyword evidence="6" id="KW-0597">Phosphoprotein</keyword>
<accession>A0AAV5AGS7</accession>
<dbReference type="AlphaFoldDB" id="A0AAV5AGS7"/>
<feature type="region of interest" description="Disordered" evidence="9">
    <location>
        <begin position="25"/>
        <end position="122"/>
    </location>
</feature>
<feature type="compositionally biased region" description="Acidic residues" evidence="9">
    <location>
        <begin position="94"/>
        <end position="105"/>
    </location>
</feature>
<dbReference type="PANTHER" id="PTHR31633">
    <property type="entry name" value="H/ACA RIBONUCLEOPROTEIN COMPLEX NON-CORE SUBUNIT NAF1"/>
    <property type="match status" value="1"/>
</dbReference>
<keyword evidence="5" id="KW-0698">rRNA processing</keyword>
<dbReference type="InterPro" id="IPR009000">
    <property type="entry name" value="Transl_B-barrel_sf"/>
</dbReference>
<name>A0AAV5AGS7_9AGAM</name>
<feature type="compositionally biased region" description="Acidic residues" evidence="9">
    <location>
        <begin position="45"/>
        <end position="63"/>
    </location>
</feature>
<comment type="caution">
    <text evidence="10">The sequence shown here is derived from an EMBL/GenBank/DDBJ whole genome shotgun (WGS) entry which is preliminary data.</text>
</comment>
<keyword evidence="11" id="KW-1185">Reference proteome</keyword>
<dbReference type="GO" id="GO:0000493">
    <property type="term" value="P:box H/ACA snoRNP assembly"/>
    <property type="evidence" value="ECO:0007669"/>
    <property type="project" value="InterPro"/>
</dbReference>
<evidence type="ECO:0000256" key="4">
    <source>
        <dbReference type="ARBA" id="ARBA00022517"/>
    </source>
</evidence>
<feature type="region of interest" description="Disordered" evidence="9">
    <location>
        <begin position="415"/>
        <end position="445"/>
    </location>
</feature>
<evidence type="ECO:0000256" key="7">
    <source>
        <dbReference type="ARBA" id="ARBA00022884"/>
    </source>
</evidence>
<evidence type="ECO:0000256" key="6">
    <source>
        <dbReference type="ARBA" id="ARBA00022553"/>
    </source>
</evidence>
<evidence type="ECO:0000256" key="2">
    <source>
        <dbReference type="ARBA" id="ARBA00009801"/>
    </source>
</evidence>